<keyword evidence="2" id="KW-0732">Signal</keyword>
<proteinExistence type="inferred from homology"/>
<comment type="caution">
    <text evidence="3">The sequence shown here is derived from an EMBL/GenBank/DDBJ whole genome shotgun (WGS) entry which is preliminary data.</text>
</comment>
<dbReference type="PANTHER" id="PTHR30035">
    <property type="entry name" value="LIPOPROTEIN VACJ-RELATED"/>
    <property type="match status" value="1"/>
</dbReference>
<evidence type="ECO:0000256" key="2">
    <source>
        <dbReference type="ARBA" id="ARBA00022729"/>
    </source>
</evidence>
<reference evidence="3 4" key="1">
    <citation type="submission" date="2020-07" db="EMBL/GenBank/DDBJ databases">
        <title>Pseudogemmobacter sp. nov., isolated from poultry manure in Taiwan.</title>
        <authorList>
            <person name="Lin S.-Y."/>
            <person name="Tang Y.-S."/>
            <person name="Young C.-C."/>
        </authorList>
    </citation>
    <scope>NUCLEOTIDE SEQUENCE [LARGE SCALE GENOMIC DNA]</scope>
    <source>
        <strain evidence="3 4">CC-YST710</strain>
    </source>
</reference>
<evidence type="ECO:0000313" key="3">
    <source>
        <dbReference type="EMBL" id="MCB5411437.1"/>
    </source>
</evidence>
<dbReference type="EMBL" id="JACDXX010000016">
    <property type="protein sequence ID" value="MCB5411437.1"/>
    <property type="molecule type" value="Genomic_DNA"/>
</dbReference>
<comment type="similarity">
    <text evidence="1">Belongs to the MlaA family.</text>
</comment>
<dbReference type="PRINTS" id="PR01805">
    <property type="entry name" value="VACJLIPOPROT"/>
</dbReference>
<dbReference type="Pfam" id="PF04333">
    <property type="entry name" value="MlaA"/>
    <property type="match status" value="1"/>
</dbReference>
<evidence type="ECO:0000313" key="4">
    <source>
        <dbReference type="Proteomes" id="UP001198571"/>
    </source>
</evidence>
<keyword evidence="4" id="KW-1185">Reference proteome</keyword>
<keyword evidence="3" id="KW-0449">Lipoprotein</keyword>
<sequence>MNRAMHGVNKGLDTVLVRPASKVYGTVLPEPLRQGVSNVADTLDLPGVVLNQILQARIEDATNNTLRFAVNATAGIGGLFDVASVLQLPKTDADFGETLAVWGVGEGPYIELPVFGPSNLRDTIGIAADMAMNPLNNVFEGDDATAVLGLEAASRLNSRYRYSDTVDSLLYESADSYSQLRLLYQQNRRHQIAKAKGGTGDAAADGDFIDPYQDSGFIDPYED</sequence>
<gene>
    <name evidence="3" type="ORF">H0485_15710</name>
</gene>
<dbReference type="PANTHER" id="PTHR30035:SF3">
    <property type="entry name" value="INTERMEMBRANE PHOSPHOLIPID TRANSPORT SYSTEM LIPOPROTEIN MLAA"/>
    <property type="match status" value="1"/>
</dbReference>
<accession>A0ABS8CPV8</accession>
<name>A0ABS8CPV8_9RHOB</name>
<evidence type="ECO:0000256" key="1">
    <source>
        <dbReference type="ARBA" id="ARBA00010634"/>
    </source>
</evidence>
<protein>
    <submittedName>
        <fullName evidence="3">VacJ family lipoprotein</fullName>
    </submittedName>
</protein>
<dbReference type="InterPro" id="IPR007428">
    <property type="entry name" value="MlaA"/>
</dbReference>
<dbReference type="Proteomes" id="UP001198571">
    <property type="component" value="Unassembled WGS sequence"/>
</dbReference>
<organism evidence="3 4">
    <name type="scientific">Pseudogemmobacter faecipullorum</name>
    <dbReference type="NCBI Taxonomy" id="2755041"/>
    <lineage>
        <taxon>Bacteria</taxon>
        <taxon>Pseudomonadati</taxon>
        <taxon>Pseudomonadota</taxon>
        <taxon>Alphaproteobacteria</taxon>
        <taxon>Rhodobacterales</taxon>
        <taxon>Paracoccaceae</taxon>
        <taxon>Pseudogemmobacter</taxon>
    </lineage>
</organism>